<dbReference type="NCBIfam" id="TIGR00005">
    <property type="entry name" value="rluA_subfam"/>
    <property type="match status" value="1"/>
</dbReference>
<dbReference type="Gene3D" id="3.30.2350.10">
    <property type="entry name" value="Pseudouridine synthase"/>
    <property type="match status" value="1"/>
</dbReference>
<sequence>MNPSDFDDYQIVYQDQDVLVVNKAPGLLTVPGRLPENKRSLATLITQCYPNSHIVHRLDQATSGLLVVPQSKNALSNLAKQFQGRTVGKRYQAVVTGILNSDQGEVTAPMMCDWPNRPRQIVHADGKPSRTRFRVLAKNTDSNSTRVVLHPETGRSHQLRVHMQHLGHPILGDNLYADAGDAERTPVLMLHAEQLTFRHPTSNTQMTFTAPPQHWPHLTGTTQ</sequence>
<dbReference type="EC" id="5.4.99.-" evidence="3"/>
<accession>A0AAV3U9Z8</accession>
<comment type="catalytic activity">
    <reaction evidence="3">
        <text>a uridine in RNA = a pseudouridine in RNA</text>
        <dbReference type="Rhea" id="RHEA:48348"/>
        <dbReference type="Rhea" id="RHEA-COMP:12068"/>
        <dbReference type="Rhea" id="RHEA-COMP:12069"/>
        <dbReference type="ChEBI" id="CHEBI:65314"/>
        <dbReference type="ChEBI" id="CHEBI:65315"/>
    </reaction>
</comment>
<dbReference type="CDD" id="cd02869">
    <property type="entry name" value="PseudoU_synth_RluA_like"/>
    <property type="match status" value="1"/>
</dbReference>
<proteinExistence type="inferred from homology"/>
<evidence type="ECO:0000313" key="5">
    <source>
        <dbReference type="EMBL" id="GAA4961772.1"/>
    </source>
</evidence>
<dbReference type="GO" id="GO:0140098">
    <property type="term" value="F:catalytic activity, acting on RNA"/>
    <property type="evidence" value="ECO:0007669"/>
    <property type="project" value="UniProtKB-ARBA"/>
</dbReference>
<organism evidence="5 6">
    <name type="scientific">Halioxenophilus aromaticivorans</name>
    <dbReference type="NCBI Taxonomy" id="1306992"/>
    <lineage>
        <taxon>Bacteria</taxon>
        <taxon>Pseudomonadati</taxon>
        <taxon>Pseudomonadota</taxon>
        <taxon>Gammaproteobacteria</taxon>
        <taxon>Alteromonadales</taxon>
        <taxon>Alteromonadaceae</taxon>
        <taxon>Halioxenophilus</taxon>
    </lineage>
</organism>
<comment type="function">
    <text evidence="3">Responsible for synthesis of pseudouridine from uracil.</text>
</comment>
<dbReference type="PANTHER" id="PTHR21600">
    <property type="entry name" value="MITOCHONDRIAL RNA PSEUDOURIDINE SYNTHASE"/>
    <property type="match status" value="1"/>
</dbReference>
<evidence type="ECO:0000256" key="1">
    <source>
        <dbReference type="ARBA" id="ARBA00010876"/>
    </source>
</evidence>
<feature type="active site" evidence="2">
    <location>
        <position position="59"/>
    </location>
</feature>
<keyword evidence="6" id="KW-1185">Reference proteome</keyword>
<dbReference type="InterPro" id="IPR006145">
    <property type="entry name" value="PsdUridine_synth_RsuA/RluA"/>
</dbReference>
<evidence type="ECO:0000256" key="3">
    <source>
        <dbReference type="RuleBase" id="RU362028"/>
    </source>
</evidence>
<protein>
    <recommendedName>
        <fullName evidence="3">Pseudouridine synthase</fullName>
        <ecNumber evidence="3">5.4.99.-</ecNumber>
    </recommendedName>
</protein>
<reference evidence="6" key="1">
    <citation type="journal article" date="2019" name="Int. J. Syst. Evol. Microbiol.">
        <title>The Global Catalogue of Microorganisms (GCM) 10K type strain sequencing project: providing services to taxonomists for standard genome sequencing and annotation.</title>
        <authorList>
            <consortium name="The Broad Institute Genomics Platform"/>
            <consortium name="The Broad Institute Genome Sequencing Center for Infectious Disease"/>
            <person name="Wu L."/>
            <person name="Ma J."/>
        </authorList>
    </citation>
    <scope>NUCLEOTIDE SEQUENCE [LARGE SCALE GENOMIC DNA]</scope>
    <source>
        <strain evidence="6">JCM 19134</strain>
    </source>
</reference>
<dbReference type="PANTHER" id="PTHR21600:SF89">
    <property type="entry name" value="RIBOSOMAL LARGE SUBUNIT PSEUDOURIDINE SYNTHASE A"/>
    <property type="match status" value="1"/>
</dbReference>
<dbReference type="GO" id="GO:0009982">
    <property type="term" value="F:pseudouridine synthase activity"/>
    <property type="evidence" value="ECO:0007669"/>
    <property type="project" value="InterPro"/>
</dbReference>
<dbReference type="Proteomes" id="UP001409585">
    <property type="component" value="Unassembled WGS sequence"/>
</dbReference>
<evidence type="ECO:0000256" key="2">
    <source>
        <dbReference type="PIRSR" id="PIRSR606225-1"/>
    </source>
</evidence>
<dbReference type="InterPro" id="IPR050188">
    <property type="entry name" value="RluA_PseudoU_synthase"/>
</dbReference>
<comment type="similarity">
    <text evidence="1 3">Belongs to the pseudouridine synthase RluA family.</text>
</comment>
<dbReference type="EMBL" id="BAABLX010000080">
    <property type="protein sequence ID" value="GAA4961772.1"/>
    <property type="molecule type" value="Genomic_DNA"/>
</dbReference>
<evidence type="ECO:0000313" key="6">
    <source>
        <dbReference type="Proteomes" id="UP001409585"/>
    </source>
</evidence>
<comment type="caution">
    <text evidence="5">The sequence shown here is derived from an EMBL/GenBank/DDBJ whole genome shotgun (WGS) entry which is preliminary data.</text>
</comment>
<dbReference type="GO" id="GO:0000455">
    <property type="term" value="P:enzyme-directed rRNA pseudouridine synthesis"/>
    <property type="evidence" value="ECO:0007669"/>
    <property type="project" value="TreeGrafter"/>
</dbReference>
<dbReference type="SUPFAM" id="SSF55120">
    <property type="entry name" value="Pseudouridine synthase"/>
    <property type="match status" value="1"/>
</dbReference>
<dbReference type="Pfam" id="PF00849">
    <property type="entry name" value="PseudoU_synth_2"/>
    <property type="match status" value="1"/>
</dbReference>
<gene>
    <name evidence="5" type="primary">rluA</name>
    <name evidence="5" type="ORF">GCM10025791_49220</name>
</gene>
<keyword evidence="3" id="KW-0413">Isomerase</keyword>
<name>A0AAV3U9Z8_9ALTE</name>
<evidence type="ECO:0000259" key="4">
    <source>
        <dbReference type="Pfam" id="PF00849"/>
    </source>
</evidence>
<dbReference type="AlphaFoldDB" id="A0AAV3U9Z8"/>
<dbReference type="RefSeq" id="WP_345428233.1">
    <property type="nucleotide sequence ID" value="NZ_AP031496.1"/>
</dbReference>
<dbReference type="InterPro" id="IPR006225">
    <property type="entry name" value="PsdUridine_synth_RluC/D"/>
</dbReference>
<dbReference type="InterPro" id="IPR020103">
    <property type="entry name" value="PsdUridine_synth_cat_dom_sf"/>
</dbReference>
<feature type="domain" description="Pseudouridine synthase RsuA/RluA-like" evidence="4">
    <location>
        <begin position="17"/>
        <end position="165"/>
    </location>
</feature>
<dbReference type="GO" id="GO:0003723">
    <property type="term" value="F:RNA binding"/>
    <property type="evidence" value="ECO:0007669"/>
    <property type="project" value="InterPro"/>
</dbReference>